<feature type="compositionally biased region" description="Basic residues" evidence="1">
    <location>
        <begin position="44"/>
        <end position="53"/>
    </location>
</feature>
<keyword evidence="2" id="KW-0732">Signal</keyword>
<dbReference type="Proteomes" id="UP001497392">
    <property type="component" value="Unassembled WGS sequence"/>
</dbReference>
<proteinExistence type="predicted"/>
<accession>A0ABP1G6M6</accession>
<gene>
    <name evidence="4" type="primary">g9029</name>
    <name evidence="4" type="ORF">VP750_LOCUS8100</name>
</gene>
<protein>
    <submittedName>
        <fullName evidence="4">G9029 protein</fullName>
    </submittedName>
</protein>
<comment type="caution">
    <text evidence="4">The sequence shown here is derived from an EMBL/GenBank/DDBJ whole genome shotgun (WGS) entry which is preliminary data.</text>
</comment>
<feature type="domain" description="SGNH hydrolase-type esterase" evidence="3">
    <location>
        <begin position="359"/>
        <end position="556"/>
    </location>
</feature>
<dbReference type="InterPro" id="IPR036514">
    <property type="entry name" value="SGNH_hydro_sf"/>
</dbReference>
<feature type="compositionally biased region" description="Basic residues" evidence="1">
    <location>
        <begin position="90"/>
        <end position="100"/>
    </location>
</feature>
<feature type="region of interest" description="Disordered" evidence="1">
    <location>
        <begin position="221"/>
        <end position="268"/>
    </location>
</feature>
<reference evidence="4 5" key="1">
    <citation type="submission" date="2024-06" db="EMBL/GenBank/DDBJ databases">
        <authorList>
            <person name="Kraege A."/>
            <person name="Thomma B."/>
        </authorList>
    </citation>
    <scope>NUCLEOTIDE SEQUENCE [LARGE SCALE GENOMIC DNA]</scope>
</reference>
<evidence type="ECO:0000313" key="5">
    <source>
        <dbReference type="Proteomes" id="UP001497392"/>
    </source>
</evidence>
<feature type="compositionally biased region" description="Acidic residues" evidence="1">
    <location>
        <begin position="139"/>
        <end position="150"/>
    </location>
</feature>
<sequence length="579" mass="63222">MQTTCLHWLHLAIIALVLVAESSAHVLGRHGEPGGRQLSAKMGTLRRSHRIKARREAARRRTSEEERTTGDLEAEEDAPKDTSHSAVKAIKSRLAKSRKVPARDMDEDTEMESEGSERQLQARVVAAEKAVLSQRSASDDTDETAEEDMTPAEELELDLTGVLDEEQDTPGLTLHRESTATAFLPSQDVTAKMGLSDEVDADENEDMHAEIHSQHRAPIPVHHKGATTDEGNEHPADSELETASKKGVKASPSITDGRPFPKGAAAGGKGIAAAKKGHEAIKPVSQSTQKPEEGKLKAVRKLPPWFREGFNPDSPEKPKARMGSGRAHASRVLTHEEKWLRAHQRHLSVAADGWDVILYGDDLVEAWRGTFLGQAYGPFSEIPAVWDAAFGGQSYTALAAGIAGDGVEQLKWRLENGELPPVTPPKVIVLAVGSNSKGMAGECRMDLAEETAAEMSELLDELREAMPETQLVLMAPLPKGEYWPNRCTPAFRAFSETLQGYAEEESEHIHFLDLSASFLVRPSSEIWANATADTRQEINEMFMPDAQHPSAAGMRIIAAELEPLVRRLVSAAPIDMDSM</sequence>
<dbReference type="PANTHER" id="PTHR30383">
    <property type="entry name" value="THIOESTERASE 1/PROTEASE 1/LYSOPHOSPHOLIPASE L1"/>
    <property type="match status" value="1"/>
</dbReference>
<dbReference type="InterPro" id="IPR051532">
    <property type="entry name" value="Ester_Hydrolysis_Enzymes"/>
</dbReference>
<dbReference type="InterPro" id="IPR013830">
    <property type="entry name" value="SGNH_hydro"/>
</dbReference>
<dbReference type="EMBL" id="CAXHTA020000016">
    <property type="protein sequence ID" value="CAL5226194.1"/>
    <property type="molecule type" value="Genomic_DNA"/>
</dbReference>
<feature type="chain" id="PRO_5045202069" evidence="2">
    <location>
        <begin position="25"/>
        <end position="579"/>
    </location>
</feature>
<evidence type="ECO:0000313" key="4">
    <source>
        <dbReference type="EMBL" id="CAL5226194.1"/>
    </source>
</evidence>
<feature type="compositionally biased region" description="Basic and acidic residues" evidence="1">
    <location>
        <begin position="54"/>
        <end position="70"/>
    </location>
</feature>
<feature type="region of interest" description="Disordered" evidence="1">
    <location>
        <begin position="305"/>
        <end position="326"/>
    </location>
</feature>
<dbReference type="Gene3D" id="3.40.50.1110">
    <property type="entry name" value="SGNH hydrolase"/>
    <property type="match status" value="1"/>
</dbReference>
<keyword evidence="5" id="KW-1185">Reference proteome</keyword>
<feature type="signal peptide" evidence="2">
    <location>
        <begin position="1"/>
        <end position="24"/>
    </location>
</feature>
<evidence type="ECO:0000259" key="3">
    <source>
        <dbReference type="Pfam" id="PF13472"/>
    </source>
</evidence>
<evidence type="ECO:0000256" key="2">
    <source>
        <dbReference type="SAM" id="SignalP"/>
    </source>
</evidence>
<evidence type="ECO:0000256" key="1">
    <source>
        <dbReference type="SAM" id="MobiDB-lite"/>
    </source>
</evidence>
<dbReference type="SUPFAM" id="SSF52266">
    <property type="entry name" value="SGNH hydrolase"/>
    <property type="match status" value="1"/>
</dbReference>
<name>A0ABP1G6M6_9CHLO</name>
<dbReference type="Pfam" id="PF13472">
    <property type="entry name" value="Lipase_GDSL_2"/>
    <property type="match status" value="1"/>
</dbReference>
<feature type="region of interest" description="Disordered" evidence="1">
    <location>
        <begin position="43"/>
        <end position="150"/>
    </location>
</feature>
<organism evidence="4 5">
    <name type="scientific">Coccomyxa viridis</name>
    <dbReference type="NCBI Taxonomy" id="1274662"/>
    <lineage>
        <taxon>Eukaryota</taxon>
        <taxon>Viridiplantae</taxon>
        <taxon>Chlorophyta</taxon>
        <taxon>core chlorophytes</taxon>
        <taxon>Trebouxiophyceae</taxon>
        <taxon>Trebouxiophyceae incertae sedis</taxon>
        <taxon>Coccomyxaceae</taxon>
        <taxon>Coccomyxa</taxon>
    </lineage>
</organism>
<feature type="compositionally biased region" description="Acidic residues" evidence="1">
    <location>
        <begin position="105"/>
        <end position="114"/>
    </location>
</feature>